<feature type="compositionally biased region" description="Basic and acidic residues" evidence="1">
    <location>
        <begin position="504"/>
        <end position="535"/>
    </location>
</feature>
<protein>
    <submittedName>
        <fullName evidence="2">Uncharacterized protein</fullName>
    </submittedName>
</protein>
<name>A0A7R9BW48_9CRUS</name>
<sequence>MLLLNNNNQNNNSPASAFGKDSGSSSLETETMFYPVLKPGYNGPSAVVRHHKKTQGKSPGIKNQQRPNNDEGSWQQEVSSEAPVSSQGSQSIFGKGAGSGSLEDEEDSSEPGRPLTRKHNNGNNNKRMFGGARHPEYKQQVKITNIQDEPRDEDIRGPPYTIISPNSDSSEDPEEEEEEPQEPSSPIPRNPGRKSSGNYESHRIRQKIRQESAFNSNPQPQRHRAPNHANKGRHGGGNNSRRPPAPTPPQSSGSSSSAHRPNGDEWALRGSNNNQQQLGDPVAAQEPGVRDEEISEPDSGNDYEDEGSQRRKTPSAGPAGLPAFEFNFGFQDFRINGILVTRLLVCPNNWVTGPQFGGLGIGETKHCPGWQLEGPAFDGWRGPEFEPDEDYQFADADEETPSSPSGIHSPHGLRKPQPPPPPPSRRQPAPSRPSRPALEQNFKRPIVPSIPIVVAQDLPEVVELPNLVPDIEYVSFLPPPTSVDQNPPSTPSRQHNYVKDHHVNTHSYSDHNNARDKAEFGPDVPPRHGFSEKPGKTYHFPQSAFSYSSKSKYNDPEPVKPDEKKPHRFNSLIESHPETPGSTHTDESPHPVTEPEPAHQAIPEKPVPPVISAIRQRVRNRLPSTENKSKSSISFQSVTTTTSSTVRSQGMSTTSSPAGSLTTTTPTVTTSTTPRPSRASAFERYKNLRQKYLSKFKPTRGGSSAEDDSDDHDGKPEVSVADKRRDDPQPRPNYPGKTKTTTTASPTTTTTTPTPPQAITSPNSPLGRTRFAPTRGPLRRWKPQNSAAAKPGISVTSSSSSSTQASPTAPQRPAMSARERLQGMYRRKTTSSSSSTSTTSSTTTEKPEVGTEYSVNVKPTELRIESIDIGGPIDSGALESPVVGNTADSSSHNNNDDKDGDKSEDHRFDDSESRISHDDDDNDDEALSMTLSVPPTVSGSRRSSFFLLAPTSSQSTEVKIDLLPPQCLEMLLDDSDGYAKVTQQRM</sequence>
<keyword evidence="3" id="KW-1185">Reference proteome</keyword>
<feature type="compositionally biased region" description="Basic and acidic residues" evidence="1">
    <location>
        <begin position="552"/>
        <end position="565"/>
    </location>
</feature>
<feature type="compositionally biased region" description="Low complexity" evidence="1">
    <location>
        <begin position="250"/>
        <end position="260"/>
    </location>
</feature>
<dbReference type="AlphaFoldDB" id="A0A7R9BW48"/>
<accession>A0A7R9BW48</accession>
<feature type="compositionally biased region" description="Polar residues" evidence="1">
    <location>
        <begin position="929"/>
        <end position="941"/>
    </location>
</feature>
<feature type="compositionally biased region" description="Low complexity" evidence="1">
    <location>
        <begin position="1"/>
        <end position="12"/>
    </location>
</feature>
<evidence type="ECO:0000256" key="1">
    <source>
        <dbReference type="SAM" id="MobiDB-lite"/>
    </source>
</evidence>
<feature type="compositionally biased region" description="Acidic residues" evidence="1">
    <location>
        <begin position="169"/>
        <end position="181"/>
    </location>
</feature>
<feature type="compositionally biased region" description="Basic and acidic residues" evidence="1">
    <location>
        <begin position="894"/>
        <end position="917"/>
    </location>
</feature>
<feature type="region of interest" description="Disordered" evidence="1">
    <location>
        <begin position="504"/>
        <end position="941"/>
    </location>
</feature>
<feature type="compositionally biased region" description="Acidic residues" evidence="1">
    <location>
        <begin position="293"/>
        <end position="306"/>
    </location>
</feature>
<dbReference type="Proteomes" id="UP000678499">
    <property type="component" value="Unassembled WGS sequence"/>
</dbReference>
<evidence type="ECO:0000313" key="3">
    <source>
        <dbReference type="Proteomes" id="UP000678499"/>
    </source>
</evidence>
<feature type="compositionally biased region" description="Low complexity" evidence="1">
    <location>
        <begin position="401"/>
        <end position="410"/>
    </location>
</feature>
<feature type="compositionally biased region" description="Basic and acidic residues" evidence="1">
    <location>
        <begin position="712"/>
        <end position="729"/>
    </location>
</feature>
<dbReference type="EMBL" id="OA884708">
    <property type="protein sequence ID" value="CAD7281176.1"/>
    <property type="molecule type" value="Genomic_DNA"/>
</dbReference>
<feature type="compositionally biased region" description="Basic residues" evidence="1">
    <location>
        <begin position="687"/>
        <end position="698"/>
    </location>
</feature>
<proteinExistence type="predicted"/>
<reference evidence="2" key="1">
    <citation type="submission" date="2020-11" db="EMBL/GenBank/DDBJ databases">
        <authorList>
            <person name="Tran Van P."/>
        </authorList>
    </citation>
    <scope>NUCLEOTIDE SEQUENCE</scope>
</reference>
<feature type="compositionally biased region" description="Basic residues" evidence="1">
    <location>
        <begin position="221"/>
        <end position="234"/>
    </location>
</feature>
<feature type="region of interest" description="Disordered" evidence="1">
    <location>
        <begin position="394"/>
        <end position="442"/>
    </location>
</feature>
<feature type="compositionally biased region" description="Low complexity" evidence="1">
    <location>
        <begin position="830"/>
        <end position="844"/>
    </location>
</feature>
<feature type="compositionally biased region" description="Polar residues" evidence="1">
    <location>
        <begin position="61"/>
        <end position="92"/>
    </location>
</feature>
<organism evidence="2">
    <name type="scientific">Notodromas monacha</name>
    <dbReference type="NCBI Taxonomy" id="399045"/>
    <lineage>
        <taxon>Eukaryota</taxon>
        <taxon>Metazoa</taxon>
        <taxon>Ecdysozoa</taxon>
        <taxon>Arthropoda</taxon>
        <taxon>Crustacea</taxon>
        <taxon>Oligostraca</taxon>
        <taxon>Ostracoda</taxon>
        <taxon>Podocopa</taxon>
        <taxon>Podocopida</taxon>
        <taxon>Cypridocopina</taxon>
        <taxon>Cypridoidea</taxon>
        <taxon>Cyprididae</taxon>
        <taxon>Notodromas</taxon>
    </lineage>
</organism>
<feature type="compositionally biased region" description="Low complexity" evidence="1">
    <location>
        <begin position="631"/>
        <end position="680"/>
    </location>
</feature>
<feature type="region of interest" description="Disordered" evidence="1">
    <location>
        <begin position="1"/>
        <end position="319"/>
    </location>
</feature>
<gene>
    <name evidence="2" type="ORF">NMOB1V02_LOCUS8827</name>
</gene>
<feature type="compositionally biased region" description="Low complexity" evidence="1">
    <location>
        <begin position="797"/>
        <end position="811"/>
    </location>
</feature>
<feature type="compositionally biased region" description="Pro residues" evidence="1">
    <location>
        <begin position="416"/>
        <end position="433"/>
    </location>
</feature>
<dbReference type="EMBL" id="CAJPEX010002671">
    <property type="protein sequence ID" value="CAG0921328.1"/>
    <property type="molecule type" value="Genomic_DNA"/>
</dbReference>
<feature type="compositionally biased region" description="Low complexity" evidence="1">
    <location>
        <begin position="737"/>
        <end position="762"/>
    </location>
</feature>
<evidence type="ECO:0000313" key="2">
    <source>
        <dbReference type="EMBL" id="CAD7281176.1"/>
    </source>
</evidence>